<name>A0A5C5VCC8_9BACT</name>
<gene>
    <name evidence="2" type="ORF">KOR34_05210</name>
</gene>
<keyword evidence="3" id="KW-1185">Reference proteome</keyword>
<dbReference type="EMBL" id="SIHJ01000001">
    <property type="protein sequence ID" value="TWT35627.1"/>
    <property type="molecule type" value="Genomic_DNA"/>
</dbReference>
<organism evidence="2 3">
    <name type="scientific">Posidoniimonas corsicana</name>
    <dbReference type="NCBI Taxonomy" id="1938618"/>
    <lineage>
        <taxon>Bacteria</taxon>
        <taxon>Pseudomonadati</taxon>
        <taxon>Planctomycetota</taxon>
        <taxon>Planctomycetia</taxon>
        <taxon>Pirellulales</taxon>
        <taxon>Lacipirellulaceae</taxon>
        <taxon>Posidoniimonas</taxon>
    </lineage>
</organism>
<dbReference type="Proteomes" id="UP000316714">
    <property type="component" value="Unassembled WGS sequence"/>
</dbReference>
<protein>
    <submittedName>
        <fullName evidence="2">Helix-turn-helix domain protein</fullName>
    </submittedName>
</protein>
<evidence type="ECO:0000313" key="3">
    <source>
        <dbReference type="Proteomes" id="UP000316714"/>
    </source>
</evidence>
<evidence type="ECO:0000313" key="2">
    <source>
        <dbReference type="EMBL" id="TWT35627.1"/>
    </source>
</evidence>
<dbReference type="OrthoDB" id="291740at2"/>
<dbReference type="Pfam" id="PF12728">
    <property type="entry name" value="HTH_17"/>
    <property type="match status" value="1"/>
</dbReference>
<comment type="caution">
    <text evidence="2">The sequence shown here is derived from an EMBL/GenBank/DDBJ whole genome shotgun (WGS) entry which is preliminary data.</text>
</comment>
<dbReference type="AlphaFoldDB" id="A0A5C5VCC8"/>
<evidence type="ECO:0000259" key="1">
    <source>
        <dbReference type="Pfam" id="PF12728"/>
    </source>
</evidence>
<feature type="domain" description="Helix-turn-helix" evidence="1">
    <location>
        <begin position="4"/>
        <end position="58"/>
    </location>
</feature>
<reference evidence="2 3" key="1">
    <citation type="submission" date="2019-02" db="EMBL/GenBank/DDBJ databases">
        <title>Deep-cultivation of Planctomycetes and their phenomic and genomic characterization uncovers novel biology.</title>
        <authorList>
            <person name="Wiegand S."/>
            <person name="Jogler M."/>
            <person name="Boedeker C."/>
            <person name="Pinto D."/>
            <person name="Vollmers J."/>
            <person name="Rivas-Marin E."/>
            <person name="Kohn T."/>
            <person name="Peeters S.H."/>
            <person name="Heuer A."/>
            <person name="Rast P."/>
            <person name="Oberbeckmann S."/>
            <person name="Bunk B."/>
            <person name="Jeske O."/>
            <person name="Meyerdierks A."/>
            <person name="Storesund J.E."/>
            <person name="Kallscheuer N."/>
            <person name="Luecker S."/>
            <person name="Lage O.M."/>
            <person name="Pohl T."/>
            <person name="Merkel B.J."/>
            <person name="Hornburger P."/>
            <person name="Mueller R.-W."/>
            <person name="Bruemmer F."/>
            <person name="Labrenz M."/>
            <person name="Spormann A.M."/>
            <person name="Op Den Camp H."/>
            <person name="Overmann J."/>
            <person name="Amann R."/>
            <person name="Jetten M.S.M."/>
            <person name="Mascher T."/>
            <person name="Medema M.H."/>
            <person name="Devos D.P."/>
            <person name="Kaster A.-K."/>
            <person name="Ovreas L."/>
            <person name="Rohde M."/>
            <person name="Galperin M.Y."/>
            <person name="Jogler C."/>
        </authorList>
    </citation>
    <scope>NUCLEOTIDE SEQUENCE [LARGE SCALE GENOMIC DNA]</scope>
    <source>
        <strain evidence="2 3">KOR34</strain>
    </source>
</reference>
<sequence>MPPLLSSQGVAERLGVSRSHVSRLISTGVLPAKDIAVPGARRPTYRVDPVALDAYLDRSAYQPQGRPPALKRRRRCVDQGCKDFFPRA</sequence>
<proteinExistence type="predicted"/>
<accession>A0A5C5VCC8</accession>
<dbReference type="InterPro" id="IPR041657">
    <property type="entry name" value="HTH_17"/>
</dbReference>
<dbReference type="RefSeq" id="WP_146561937.1">
    <property type="nucleotide sequence ID" value="NZ_SIHJ01000001.1"/>
</dbReference>